<dbReference type="GO" id="GO:0004601">
    <property type="term" value="F:peroxidase activity"/>
    <property type="evidence" value="ECO:0007669"/>
    <property type="project" value="InterPro"/>
</dbReference>
<dbReference type="InterPro" id="IPR016119">
    <property type="entry name" value="Br/Cl_peroxidase_C"/>
</dbReference>
<dbReference type="STRING" id="1855912.LuPra_06182"/>
<sequence>MTRRDWLRRLAAAGAAGVVPGSDLPPTLTTAMGDRAAWLREALPTSPAEPRRLRAYDLRVKAAFAAASANIPRRDGATDETRVPAYLAMFTKGLPHDAFGLVDPEAYRLLARAAAGAREARFEDVPLGGTRRLVSPQAAFAFALDGLDAAMLEAPPPPAWESAAYATEAIETYWMALLRDVPFGAYGDDPLVARAVSDLSRSGRNVTPRTLFGRRPTPDAPRRTPDSRLPGPVVSQFLLRAVPMGAQLLSPRVPAQAPGESFLATWDEWLASQNGHLPSREATYAGRRFICCGRDLATWTRTDYPGQAGVQAALLLEAMRAPVTPQHPYVRSRNQAGYVTFGLPFIVDLASRVAMHALRASWFQKWVLHRRLRPEELGGRLEAGAAGAPIVAWPDTRFVQSDAFAEMRRRTGTCLLPMAWPEGAPLHPAYPSAHAATAGAMVTVLKAYYAEEWVMPDVVEPSLDGSDVRPIDASLTVGDELDKLAWNLAIGRAFAGVQWRSDAEAGLSLGETVAVALLRELRELLPEPHGAFTLRAFDGNTIEI</sequence>
<evidence type="ECO:0000256" key="1">
    <source>
        <dbReference type="SAM" id="MobiDB-lite"/>
    </source>
</evidence>
<feature type="compositionally biased region" description="Basic and acidic residues" evidence="1">
    <location>
        <begin position="216"/>
        <end position="226"/>
    </location>
</feature>
<dbReference type="CDD" id="cd03398">
    <property type="entry name" value="PAP2_haloperoxidase"/>
    <property type="match status" value="1"/>
</dbReference>
<dbReference type="InterPro" id="IPR036938">
    <property type="entry name" value="PAP2/HPO_sf"/>
</dbReference>
<keyword evidence="3" id="KW-1185">Reference proteome</keyword>
<evidence type="ECO:0000313" key="3">
    <source>
        <dbReference type="Proteomes" id="UP000076079"/>
    </source>
</evidence>
<dbReference type="Proteomes" id="UP000076079">
    <property type="component" value="Chromosome"/>
</dbReference>
<dbReference type="OrthoDB" id="7793240at2"/>
<evidence type="ECO:0000313" key="2">
    <source>
        <dbReference type="EMBL" id="AMY12898.1"/>
    </source>
</evidence>
<dbReference type="EMBL" id="CP015136">
    <property type="protein sequence ID" value="AMY12898.1"/>
    <property type="molecule type" value="Genomic_DNA"/>
</dbReference>
<dbReference type="PROSITE" id="PS51318">
    <property type="entry name" value="TAT"/>
    <property type="match status" value="1"/>
</dbReference>
<dbReference type="InterPro" id="IPR052559">
    <property type="entry name" value="V-haloperoxidase"/>
</dbReference>
<accession>A0A143PXF5</accession>
<name>A0A143PXF5_LUTPR</name>
<protein>
    <submittedName>
        <fullName evidence="2">PAP2 superfamily protein</fullName>
    </submittedName>
</protein>
<reference evidence="3" key="2">
    <citation type="submission" date="2016-04" db="EMBL/GenBank/DDBJ databases">
        <title>First Complete Genome Sequence of a Subdivision 6 Acidobacterium.</title>
        <authorList>
            <person name="Huang S."/>
            <person name="Vieira S."/>
            <person name="Bunk B."/>
            <person name="Riedel T."/>
            <person name="Sproeer C."/>
            <person name="Overmann J."/>
        </authorList>
    </citation>
    <scope>NUCLEOTIDE SEQUENCE [LARGE SCALE GENOMIC DNA]</scope>
    <source>
        <strain evidence="3">DSM 100886 HEG_-6_39</strain>
    </source>
</reference>
<proteinExistence type="predicted"/>
<dbReference type="PANTHER" id="PTHR34599">
    <property type="entry name" value="PEROXIDASE-RELATED"/>
    <property type="match status" value="1"/>
</dbReference>
<dbReference type="PANTHER" id="PTHR34599:SF1">
    <property type="entry name" value="PHOSPHATIDIC ACID PHOSPHATASE TYPE 2_HALOPEROXIDASE DOMAIN-CONTAINING PROTEIN"/>
    <property type="match status" value="1"/>
</dbReference>
<dbReference type="SUPFAM" id="SSF48317">
    <property type="entry name" value="Acid phosphatase/Vanadium-dependent haloperoxidase"/>
    <property type="match status" value="1"/>
</dbReference>
<organism evidence="2 3">
    <name type="scientific">Luteitalea pratensis</name>
    <dbReference type="NCBI Taxonomy" id="1855912"/>
    <lineage>
        <taxon>Bacteria</taxon>
        <taxon>Pseudomonadati</taxon>
        <taxon>Acidobacteriota</taxon>
        <taxon>Vicinamibacteria</taxon>
        <taxon>Vicinamibacterales</taxon>
        <taxon>Vicinamibacteraceae</taxon>
        <taxon>Luteitalea</taxon>
    </lineage>
</organism>
<gene>
    <name evidence="2" type="ORF">LuPra_06182</name>
</gene>
<dbReference type="InterPro" id="IPR006311">
    <property type="entry name" value="TAT_signal"/>
</dbReference>
<dbReference type="AlphaFoldDB" id="A0A143PXF5"/>
<reference evidence="2 3" key="1">
    <citation type="journal article" date="2016" name="Genome Announc.">
        <title>First Complete Genome Sequence of a Subdivision 6 Acidobacterium Strain.</title>
        <authorList>
            <person name="Huang S."/>
            <person name="Vieira S."/>
            <person name="Bunk B."/>
            <person name="Riedel T."/>
            <person name="Sproer C."/>
            <person name="Overmann J."/>
        </authorList>
    </citation>
    <scope>NUCLEOTIDE SEQUENCE [LARGE SCALE GENOMIC DNA]</scope>
    <source>
        <strain evidence="3">DSM 100886 HEG_-6_39</strain>
    </source>
</reference>
<dbReference type="Gene3D" id="1.10.606.10">
    <property type="entry name" value="Vanadium-containing Chloroperoxidase, domain 2"/>
    <property type="match status" value="1"/>
</dbReference>
<dbReference type="KEGG" id="abac:LuPra_06182"/>
<feature type="region of interest" description="Disordered" evidence="1">
    <location>
        <begin position="206"/>
        <end position="228"/>
    </location>
</feature>
<dbReference type="RefSeq" id="WP_110174312.1">
    <property type="nucleotide sequence ID" value="NZ_CP015136.1"/>
</dbReference>